<dbReference type="EMBL" id="JBHTKK010000038">
    <property type="protein sequence ID" value="MFD1068158.1"/>
    <property type="molecule type" value="Genomic_DNA"/>
</dbReference>
<organism evidence="5 6">
    <name type="scientific">Oceanobacillus locisalsi</name>
    <dbReference type="NCBI Taxonomy" id="546107"/>
    <lineage>
        <taxon>Bacteria</taxon>
        <taxon>Bacillati</taxon>
        <taxon>Bacillota</taxon>
        <taxon>Bacilli</taxon>
        <taxon>Bacillales</taxon>
        <taxon>Bacillaceae</taxon>
        <taxon>Oceanobacillus</taxon>
    </lineage>
</organism>
<keyword evidence="1" id="KW-0678">Repressor</keyword>
<dbReference type="SUPFAM" id="SSF46689">
    <property type="entry name" value="Homeodomain-like"/>
    <property type="match status" value="1"/>
</dbReference>
<dbReference type="InterPro" id="IPR050624">
    <property type="entry name" value="HTH-type_Tx_Regulator"/>
</dbReference>
<feature type="DNA-binding region" description="H-T-H motif" evidence="3">
    <location>
        <begin position="25"/>
        <end position="44"/>
    </location>
</feature>
<evidence type="ECO:0000256" key="3">
    <source>
        <dbReference type="PROSITE-ProRule" id="PRU00335"/>
    </source>
</evidence>
<feature type="domain" description="HTH tetR-type" evidence="4">
    <location>
        <begin position="2"/>
        <end position="62"/>
    </location>
</feature>
<dbReference type="InterPro" id="IPR001647">
    <property type="entry name" value="HTH_TetR"/>
</dbReference>
<accession>A0ABW3NM58</accession>
<dbReference type="PANTHER" id="PTHR43479">
    <property type="entry name" value="ACREF/ENVCD OPERON REPRESSOR-RELATED"/>
    <property type="match status" value="1"/>
</dbReference>
<name>A0ABW3NM58_9BACI</name>
<dbReference type="Pfam" id="PF00440">
    <property type="entry name" value="TetR_N"/>
    <property type="match status" value="1"/>
</dbReference>
<dbReference type="PRINTS" id="PR00455">
    <property type="entry name" value="HTHTETR"/>
</dbReference>
<dbReference type="Proteomes" id="UP001597041">
    <property type="component" value="Unassembled WGS sequence"/>
</dbReference>
<protein>
    <submittedName>
        <fullName evidence="5">TetR/AcrR family transcriptional regulator</fullName>
    </submittedName>
</protein>
<dbReference type="PANTHER" id="PTHR43479:SF21">
    <property type="entry name" value="TRANSCRIPTIONAL REGULATOR, TETR FAMILY"/>
    <property type="match status" value="1"/>
</dbReference>
<evidence type="ECO:0000259" key="4">
    <source>
        <dbReference type="PROSITE" id="PS50977"/>
    </source>
</evidence>
<evidence type="ECO:0000313" key="6">
    <source>
        <dbReference type="Proteomes" id="UP001597041"/>
    </source>
</evidence>
<dbReference type="Gene3D" id="1.10.357.10">
    <property type="entry name" value="Tetracycline Repressor, domain 2"/>
    <property type="match status" value="1"/>
</dbReference>
<evidence type="ECO:0000256" key="2">
    <source>
        <dbReference type="ARBA" id="ARBA00023125"/>
    </source>
</evidence>
<comment type="caution">
    <text evidence="5">The sequence shown here is derived from an EMBL/GenBank/DDBJ whole genome shotgun (WGS) entry which is preliminary data.</text>
</comment>
<keyword evidence="6" id="KW-1185">Reference proteome</keyword>
<evidence type="ECO:0000313" key="5">
    <source>
        <dbReference type="EMBL" id="MFD1068158.1"/>
    </source>
</evidence>
<sequence>MSIKKENLLETAENLFYKHGFRGVGLKQIIKEANVATMTLYNHFNSKEQLVEEVLKKRELRYWSYLDAFVDSNTDSPFIAVVEAHCKWLKQYSYKGDMFMRAIEDYTGTDNNIENIARGHKEKLLHYFEELAKTKNLENWKDAAIQFTLLLEGTTSMTTLIGSEEATKYSIAMAQMLVSSAS</sequence>
<gene>
    <name evidence="5" type="ORF">ACFQ19_19355</name>
</gene>
<dbReference type="RefSeq" id="WP_379594400.1">
    <property type="nucleotide sequence ID" value="NZ_JBHTKK010000038.1"/>
</dbReference>
<dbReference type="PROSITE" id="PS50977">
    <property type="entry name" value="HTH_TETR_2"/>
    <property type="match status" value="1"/>
</dbReference>
<reference evidence="6" key="1">
    <citation type="journal article" date="2019" name="Int. J. Syst. Evol. Microbiol.">
        <title>The Global Catalogue of Microorganisms (GCM) 10K type strain sequencing project: providing services to taxonomists for standard genome sequencing and annotation.</title>
        <authorList>
            <consortium name="The Broad Institute Genomics Platform"/>
            <consortium name="The Broad Institute Genome Sequencing Center for Infectious Disease"/>
            <person name="Wu L."/>
            <person name="Ma J."/>
        </authorList>
    </citation>
    <scope>NUCLEOTIDE SEQUENCE [LARGE SCALE GENOMIC DNA]</scope>
    <source>
        <strain evidence="6">CCUG 56608</strain>
    </source>
</reference>
<evidence type="ECO:0000256" key="1">
    <source>
        <dbReference type="ARBA" id="ARBA00022491"/>
    </source>
</evidence>
<keyword evidence="2 3" id="KW-0238">DNA-binding</keyword>
<dbReference type="InterPro" id="IPR009057">
    <property type="entry name" value="Homeodomain-like_sf"/>
</dbReference>
<proteinExistence type="predicted"/>